<dbReference type="Proteomes" id="UP000011115">
    <property type="component" value="Unassembled WGS sequence"/>
</dbReference>
<organism evidence="2 3">
    <name type="scientific">Solanum tuberosum</name>
    <name type="common">Potato</name>
    <dbReference type="NCBI Taxonomy" id="4113"/>
    <lineage>
        <taxon>Eukaryota</taxon>
        <taxon>Viridiplantae</taxon>
        <taxon>Streptophyta</taxon>
        <taxon>Embryophyta</taxon>
        <taxon>Tracheophyta</taxon>
        <taxon>Spermatophyta</taxon>
        <taxon>Magnoliopsida</taxon>
        <taxon>eudicotyledons</taxon>
        <taxon>Gunneridae</taxon>
        <taxon>Pentapetalae</taxon>
        <taxon>asterids</taxon>
        <taxon>lamiids</taxon>
        <taxon>Solanales</taxon>
        <taxon>Solanaceae</taxon>
        <taxon>Solanoideae</taxon>
        <taxon>Solaneae</taxon>
        <taxon>Solanum</taxon>
    </lineage>
</organism>
<dbReference type="PANTHER" id="PTHR45763:SF28">
    <property type="entry name" value="ALPHA_BETA-HYDROLASES SUPERFAMILY PROTEIN"/>
    <property type="match status" value="1"/>
</dbReference>
<gene>
    <name evidence="2" type="primary">LOC102587476</name>
</gene>
<name>M1AUG7_SOLTU</name>
<evidence type="ECO:0008006" key="4">
    <source>
        <dbReference type="Google" id="ProtNLM"/>
    </source>
</evidence>
<proteinExistence type="predicted"/>
<protein>
    <recommendedName>
        <fullName evidence="4">AB hydrolase-1 domain-containing protein</fullName>
    </recommendedName>
</protein>
<reference evidence="2" key="2">
    <citation type="submission" date="2015-06" db="UniProtKB">
        <authorList>
            <consortium name="EnsemblPlants"/>
        </authorList>
    </citation>
    <scope>IDENTIFICATION</scope>
    <source>
        <strain evidence="2">DM1-3 516 R44</strain>
    </source>
</reference>
<dbReference type="InterPro" id="IPR029058">
    <property type="entry name" value="AB_hydrolase_fold"/>
</dbReference>
<dbReference type="SUPFAM" id="SSF53474">
    <property type="entry name" value="alpha/beta-Hydrolases"/>
    <property type="match status" value="1"/>
</dbReference>
<keyword evidence="3" id="KW-1185">Reference proteome</keyword>
<accession>M1AUG7</accession>
<dbReference type="AlphaFoldDB" id="M1AUG7"/>
<dbReference type="Gene3D" id="3.40.50.1820">
    <property type="entry name" value="alpha/beta hydrolase"/>
    <property type="match status" value="2"/>
</dbReference>
<evidence type="ECO:0000256" key="1">
    <source>
        <dbReference type="SAM" id="SignalP"/>
    </source>
</evidence>
<evidence type="ECO:0000313" key="3">
    <source>
        <dbReference type="Proteomes" id="UP000011115"/>
    </source>
</evidence>
<sequence>MVFRRILVLMMGCLGCADQTTEQNANNNMESKSSVVDESGITTLRVRLSDGRYLAYRERGVPKNKCKYSIILVHGFGSSKEMSFMASDKLLDGMGIYLLIYDRAGYGESDPNPKRSVKSEASDIEELADQLQLGSKLAGVALIVPFINYKWRSLPDDLTKDDYRKQLCRLMLLLTCYTPGLLHWWFTQKMFPSATVLEGNPKFFCDKDLAVLKNTDGYQLFTQDGIRKRRVFDSLRRDFIVAFSKWDFDPLELSNPYTQNESSVHIWQGYEDKVVPVQLQRHVSKTLPWIRYHEVPDGGHLLVYDTVVCEAVLKSLLLGEDPPLYRPKLVL</sequence>
<evidence type="ECO:0000313" key="2">
    <source>
        <dbReference type="EnsemblPlants" id="PGSC0003DMT400030587"/>
    </source>
</evidence>
<dbReference type="EnsemblPlants" id="PGSC0003DMT400030587">
    <property type="protein sequence ID" value="PGSC0003DMT400030587"/>
    <property type="gene ID" value="PGSC0003DMG400011713"/>
</dbReference>
<feature type="chain" id="PRO_5004011406" description="AB hydrolase-1 domain-containing protein" evidence="1">
    <location>
        <begin position="18"/>
        <end position="331"/>
    </location>
</feature>
<feature type="signal peptide" evidence="1">
    <location>
        <begin position="1"/>
        <end position="17"/>
    </location>
</feature>
<reference evidence="3" key="1">
    <citation type="journal article" date="2011" name="Nature">
        <title>Genome sequence and analysis of the tuber crop potato.</title>
        <authorList>
            <consortium name="The Potato Genome Sequencing Consortium"/>
        </authorList>
    </citation>
    <scope>NUCLEOTIDE SEQUENCE [LARGE SCALE GENOMIC DNA]</scope>
    <source>
        <strain evidence="3">cv. DM1-3 516 R44</strain>
    </source>
</reference>
<keyword evidence="1" id="KW-0732">Signal</keyword>
<dbReference type="OrthoDB" id="294702at2759"/>
<dbReference type="Gramene" id="PGSC0003DMT400030587">
    <property type="protein sequence ID" value="PGSC0003DMT400030587"/>
    <property type="gene ID" value="PGSC0003DMG400011713"/>
</dbReference>
<dbReference type="PANTHER" id="PTHR45763">
    <property type="entry name" value="HYDROLASE, ALPHA/BETA FOLD FAMILY PROTEIN, EXPRESSED-RELATED"/>
    <property type="match status" value="1"/>
</dbReference>
<dbReference type="ExpressionAtlas" id="M1AUG7">
    <property type="expression patterns" value="baseline"/>
</dbReference>